<sequence length="22" mass="2632">MFRRGTKRPRFSVGGHTIFEHD</sequence>
<accession>A0A820LB03</accession>
<gene>
    <name evidence="2" type="ORF">FNK824_LOCUS42391</name>
</gene>
<dbReference type="Proteomes" id="UP000663874">
    <property type="component" value="Unassembled WGS sequence"/>
</dbReference>
<feature type="non-terminal residue" evidence="2">
    <location>
        <position position="22"/>
    </location>
</feature>
<evidence type="ECO:0000256" key="1">
    <source>
        <dbReference type="SAM" id="MobiDB-lite"/>
    </source>
</evidence>
<name>A0A820LB03_9BILA</name>
<protein>
    <submittedName>
        <fullName evidence="2">Uncharacterized protein</fullName>
    </submittedName>
</protein>
<dbReference type="AlphaFoldDB" id="A0A820LB03"/>
<evidence type="ECO:0000313" key="3">
    <source>
        <dbReference type="Proteomes" id="UP000663874"/>
    </source>
</evidence>
<organism evidence="2 3">
    <name type="scientific">Rotaria sordida</name>
    <dbReference type="NCBI Taxonomy" id="392033"/>
    <lineage>
        <taxon>Eukaryota</taxon>
        <taxon>Metazoa</taxon>
        <taxon>Spiralia</taxon>
        <taxon>Gnathifera</taxon>
        <taxon>Rotifera</taxon>
        <taxon>Eurotatoria</taxon>
        <taxon>Bdelloidea</taxon>
        <taxon>Philodinida</taxon>
        <taxon>Philodinidae</taxon>
        <taxon>Rotaria</taxon>
    </lineage>
</organism>
<dbReference type="EMBL" id="CAJOBE010049458">
    <property type="protein sequence ID" value="CAF4352448.1"/>
    <property type="molecule type" value="Genomic_DNA"/>
</dbReference>
<feature type="region of interest" description="Disordered" evidence="1">
    <location>
        <begin position="1"/>
        <end position="22"/>
    </location>
</feature>
<feature type="compositionally biased region" description="Basic residues" evidence="1">
    <location>
        <begin position="1"/>
        <end position="10"/>
    </location>
</feature>
<evidence type="ECO:0000313" key="2">
    <source>
        <dbReference type="EMBL" id="CAF4352448.1"/>
    </source>
</evidence>
<comment type="caution">
    <text evidence="2">The sequence shown here is derived from an EMBL/GenBank/DDBJ whole genome shotgun (WGS) entry which is preliminary data.</text>
</comment>
<proteinExistence type="predicted"/>
<reference evidence="2" key="1">
    <citation type="submission" date="2021-02" db="EMBL/GenBank/DDBJ databases">
        <authorList>
            <person name="Nowell W R."/>
        </authorList>
    </citation>
    <scope>NUCLEOTIDE SEQUENCE</scope>
</reference>